<accession>A0AB33HS77</accession>
<keyword evidence="3" id="KW-0255">Endonuclease</keyword>
<dbReference type="RefSeq" id="WP_096476766.1">
    <property type="nucleotide sequence ID" value="NZ_AP017649.1"/>
</dbReference>
<evidence type="ECO:0000259" key="2">
    <source>
        <dbReference type="Pfam" id="PF01844"/>
    </source>
</evidence>
<dbReference type="EMBL" id="AP017649">
    <property type="protein sequence ID" value="BAZ97517.1"/>
    <property type="molecule type" value="Genomic_DNA"/>
</dbReference>
<dbReference type="AlphaFoldDB" id="A0AB33HS77"/>
<dbReference type="CDD" id="cd00085">
    <property type="entry name" value="HNHc"/>
    <property type="match status" value="1"/>
</dbReference>
<dbReference type="GO" id="GO:0004519">
    <property type="term" value="F:endonuclease activity"/>
    <property type="evidence" value="ECO:0007669"/>
    <property type="project" value="UniProtKB-KW"/>
</dbReference>
<keyword evidence="3" id="KW-0540">Nuclease</keyword>
<dbReference type="InterPro" id="IPR002711">
    <property type="entry name" value="HNH"/>
</dbReference>
<feature type="domain" description="HNH" evidence="2">
    <location>
        <begin position="252"/>
        <end position="290"/>
    </location>
</feature>
<gene>
    <name evidence="3" type="ORF">DEHALATV1_0889</name>
</gene>
<organism evidence="3 4">
    <name type="scientific">Dehalococcoides mccartyi</name>
    <dbReference type="NCBI Taxonomy" id="61435"/>
    <lineage>
        <taxon>Bacteria</taxon>
        <taxon>Bacillati</taxon>
        <taxon>Chloroflexota</taxon>
        <taxon>Dehalococcoidia</taxon>
        <taxon>Dehalococcoidales</taxon>
        <taxon>Dehalococcoidaceae</taxon>
        <taxon>Dehalococcoides</taxon>
    </lineage>
</organism>
<dbReference type="Gene3D" id="1.10.30.50">
    <property type="match status" value="1"/>
</dbReference>
<feature type="region of interest" description="Disordered" evidence="1">
    <location>
        <begin position="200"/>
        <end position="220"/>
    </location>
</feature>
<sequence>MSVYYVFQGETYKEEHTGGYVWSPQLDTAGHKNAGYTMMTNIKEGDFILHNENGKVVAISVAQTDCYKASQPKELSQADTTIKWDDEGYRIDTDYFEFDVPLFTANYKDWLEKNYIDGSAFTRVGRGKQQYMCSLADEHAIFLIEKAINLQKDRDVLSYLKGALADIVGDKESEYDQVEMEAINEAIEEADSHANVEWSGKREKQAMTTSSKTGRAIPKRDPQRAADSLAYADYLCEYSRSDRTFTRKNGKQYTEPHHLIPISKYRDFEYSVDVMENIVSLCSHCHNLLHYSRFEEKVPLLTKLYSDRKTALETCGLVLTLEQLLSYYK</sequence>
<evidence type="ECO:0000256" key="1">
    <source>
        <dbReference type="SAM" id="MobiDB-lite"/>
    </source>
</evidence>
<dbReference type="InterPro" id="IPR003615">
    <property type="entry name" value="HNH_nuc"/>
</dbReference>
<dbReference type="GO" id="GO:0003676">
    <property type="term" value="F:nucleic acid binding"/>
    <property type="evidence" value="ECO:0007669"/>
    <property type="project" value="InterPro"/>
</dbReference>
<dbReference type="Proteomes" id="UP000218257">
    <property type="component" value="Chromosome"/>
</dbReference>
<name>A0AB33HS77_9CHLR</name>
<reference evidence="3 4" key="1">
    <citation type="journal article" date="2017" name="Sci. Rep.">
        <title>Isolation and genomic characterization of a Dehalococcoides strain suggests genomic rearrangement during culture.</title>
        <authorList>
            <person name="Yohda M."/>
            <person name="Ikegami K."/>
            <person name="Aita Y."/>
            <person name="Kitajima M."/>
            <person name="Takechi A."/>
            <person name="Iwamoto M."/>
            <person name="Fukuda T."/>
            <person name="Tamura N."/>
            <person name="Shibasaki J."/>
            <person name="Koike S."/>
            <person name="Komatsu D."/>
            <person name="Miyagi S."/>
            <person name="Nishimura M."/>
            <person name="Uchino Y."/>
            <person name="Shiroma A."/>
            <person name="Shimoji M."/>
            <person name="Tamotsu H."/>
            <person name="Ashimine N."/>
            <person name="Shinzato M."/>
            <person name="Ohki S."/>
            <person name="Nakano K."/>
            <person name="Teruya K."/>
            <person name="Satou K."/>
            <person name="Hirano T."/>
            <person name="Yagi O."/>
        </authorList>
    </citation>
    <scope>NUCLEOTIDE SEQUENCE [LARGE SCALE GENOMIC DNA]</scope>
    <source>
        <strain evidence="3 4">UCH-ATV1</strain>
    </source>
</reference>
<protein>
    <submittedName>
        <fullName evidence="3">HNH endonuclease</fullName>
    </submittedName>
</protein>
<evidence type="ECO:0000313" key="4">
    <source>
        <dbReference type="Proteomes" id="UP000218257"/>
    </source>
</evidence>
<dbReference type="Pfam" id="PF01844">
    <property type="entry name" value="HNH"/>
    <property type="match status" value="1"/>
</dbReference>
<dbReference type="GO" id="GO:0008270">
    <property type="term" value="F:zinc ion binding"/>
    <property type="evidence" value="ECO:0007669"/>
    <property type="project" value="InterPro"/>
</dbReference>
<evidence type="ECO:0000313" key="3">
    <source>
        <dbReference type="EMBL" id="BAZ97517.1"/>
    </source>
</evidence>
<keyword evidence="3" id="KW-0378">Hydrolase</keyword>
<proteinExistence type="predicted"/>